<protein>
    <recommendedName>
        <fullName evidence="4">Polyhydroxyalkanoate synthesis regulator phasin</fullName>
    </recommendedName>
</protein>
<dbReference type="PANTHER" id="PTHR38664">
    <property type="entry name" value="SLR0058 PROTEIN"/>
    <property type="match status" value="1"/>
</dbReference>
<dbReference type="InterPro" id="IPR008769">
    <property type="entry name" value="PhaF_PhaI"/>
</dbReference>
<evidence type="ECO:0000313" key="3">
    <source>
        <dbReference type="Proteomes" id="UP001164718"/>
    </source>
</evidence>
<sequence>MMMKDTVSSLFYLGLGIAAKSKEQMEMTLQNLVEKGKITSQQSSEIVKEFVQKGKESSDQLGTITKERLQQLFHEMNLATKDELDELENRIIRLEKLLEEKDGDRSK</sequence>
<feature type="coiled-coil region" evidence="1">
    <location>
        <begin position="77"/>
        <end position="104"/>
    </location>
</feature>
<evidence type="ECO:0008006" key="4">
    <source>
        <dbReference type="Google" id="ProtNLM"/>
    </source>
</evidence>
<dbReference type="AlphaFoldDB" id="A0A9E8RYQ4"/>
<dbReference type="EMBL" id="CP106878">
    <property type="protein sequence ID" value="WAA10892.1"/>
    <property type="molecule type" value="Genomic_DNA"/>
</dbReference>
<dbReference type="NCBIfam" id="NF047773">
    <property type="entry name" value="phas_rel_Lepto"/>
    <property type="match status" value="1"/>
</dbReference>
<evidence type="ECO:0000313" key="2">
    <source>
        <dbReference type="EMBL" id="WAA10892.1"/>
    </source>
</evidence>
<dbReference type="RefSeq" id="WP_275418701.1">
    <property type="nucleotide sequence ID" value="NZ_CP106878.1"/>
</dbReference>
<organism evidence="2 3">
    <name type="scientific">Fervidibacillus albus</name>
    <dbReference type="NCBI Taxonomy" id="2980026"/>
    <lineage>
        <taxon>Bacteria</taxon>
        <taxon>Bacillati</taxon>
        <taxon>Bacillota</taxon>
        <taxon>Bacilli</taxon>
        <taxon>Bacillales</taxon>
        <taxon>Bacillaceae</taxon>
        <taxon>Fervidibacillus</taxon>
    </lineage>
</organism>
<proteinExistence type="predicted"/>
<accession>A0A9E8RYQ4</accession>
<name>A0A9E8RYQ4_9BACI</name>
<dbReference type="PANTHER" id="PTHR38664:SF1">
    <property type="entry name" value="SLR0058 PROTEIN"/>
    <property type="match status" value="1"/>
</dbReference>
<keyword evidence="3" id="KW-1185">Reference proteome</keyword>
<reference evidence="2" key="1">
    <citation type="submission" date="2022-09" db="EMBL/GenBank/DDBJ databases">
        <title>Complete Genomes of Fervidibacillus albus and Fervidibacillus halotolerans isolated from tidal flat sediments.</title>
        <authorList>
            <person name="Kwon K.K."/>
            <person name="Yang S.-H."/>
            <person name="Park M.J."/>
            <person name="Oh H.-M."/>
        </authorList>
    </citation>
    <scope>NUCLEOTIDE SEQUENCE</scope>
    <source>
        <strain evidence="2">MEBiC13591</strain>
    </source>
</reference>
<gene>
    <name evidence="2" type="ORF">OE104_06145</name>
</gene>
<dbReference type="KEGG" id="faf:OE104_06145"/>
<keyword evidence="1" id="KW-0175">Coiled coil</keyword>
<evidence type="ECO:0000256" key="1">
    <source>
        <dbReference type="SAM" id="Coils"/>
    </source>
</evidence>
<dbReference type="Proteomes" id="UP001164718">
    <property type="component" value="Chromosome"/>
</dbReference>